<comment type="cofactor">
    <cofactor evidence="9">
        <name>Mg(2+)</name>
        <dbReference type="ChEBI" id="CHEBI:18420"/>
    </cofactor>
    <text evidence="9">Binds 2 magnesium ions per monomer.</text>
</comment>
<dbReference type="Gene3D" id="1.20.970.10">
    <property type="entry name" value="Transferase, Pyrimidine Nucleoside Phosphorylase, Chain C"/>
    <property type="match status" value="1"/>
</dbReference>
<name>A0AA41R3E1_9BACT</name>
<comment type="caution">
    <text evidence="13">The sequence shown here is derived from an EMBL/GenBank/DDBJ whole genome shotgun (WGS) entry which is preliminary data.</text>
</comment>
<feature type="binding site" evidence="9">
    <location>
        <position position="190"/>
    </location>
    <ligand>
        <name>5-phospho-alpha-D-ribose 1-diphosphate</name>
        <dbReference type="ChEBI" id="CHEBI:58017"/>
    </ligand>
</feature>
<dbReference type="InterPro" id="IPR017459">
    <property type="entry name" value="Glycosyl_Trfase_fam3_N_dom"/>
</dbReference>
<feature type="binding site" evidence="9">
    <location>
        <begin position="217"/>
        <end position="225"/>
    </location>
    <ligand>
        <name>5-phospho-alpha-D-ribose 1-diphosphate</name>
        <dbReference type="ChEBI" id="CHEBI:58017"/>
    </ligand>
</feature>
<dbReference type="Gene3D" id="3.40.1030.10">
    <property type="entry name" value="Nucleoside phosphorylase/phosphoribosyltransferase catalytic domain"/>
    <property type="match status" value="1"/>
</dbReference>
<proteinExistence type="inferred from homology"/>
<keyword evidence="4 9" id="KW-0808">Transferase</keyword>
<comment type="subunit">
    <text evidence="9">Homodimer.</text>
</comment>
<keyword evidence="2 9" id="KW-0028">Amino-acid biosynthesis</keyword>
<dbReference type="SUPFAM" id="SSF47648">
    <property type="entry name" value="Nucleoside phosphorylase/phosphoribosyltransferase N-terminal domain"/>
    <property type="match status" value="1"/>
</dbReference>
<feature type="domain" description="Glycosyl transferase family 3" evidence="10">
    <location>
        <begin position="184"/>
        <end position="435"/>
    </location>
</feature>
<keyword evidence="9" id="KW-0460">Magnesium</keyword>
<evidence type="ECO:0000259" key="10">
    <source>
        <dbReference type="Pfam" id="PF00591"/>
    </source>
</evidence>
<keyword evidence="6 9" id="KW-0057">Aromatic amino acid biosynthesis</keyword>
<feature type="binding site" evidence="9">
    <location>
        <position position="197"/>
    </location>
    <ligand>
        <name>5-phospho-alpha-D-ribose 1-diphosphate</name>
        <dbReference type="ChEBI" id="CHEBI:58017"/>
    </ligand>
</feature>
<comment type="function">
    <text evidence="9">Catalyzes the transfer of the phosphoribosyl group of 5-phosphorylribose-1-pyrophosphate (PRPP) to anthranilate to yield N-(5'-phosphoribosyl)-anthranilate (PRA).</text>
</comment>
<dbReference type="FunFam" id="3.40.1030.10:FF:000002">
    <property type="entry name" value="Anthranilate phosphoribosyltransferase"/>
    <property type="match status" value="1"/>
</dbReference>
<organism evidence="13 14">
    <name type="scientific">Desulfatitalea alkaliphila</name>
    <dbReference type="NCBI Taxonomy" id="2929485"/>
    <lineage>
        <taxon>Bacteria</taxon>
        <taxon>Pseudomonadati</taxon>
        <taxon>Thermodesulfobacteriota</taxon>
        <taxon>Desulfobacteria</taxon>
        <taxon>Desulfobacterales</taxon>
        <taxon>Desulfosarcinaceae</taxon>
        <taxon>Desulfatitalea</taxon>
    </lineage>
</organism>
<dbReference type="GO" id="GO:0004048">
    <property type="term" value="F:anthranilate phosphoribosyltransferase activity"/>
    <property type="evidence" value="ECO:0007669"/>
    <property type="project" value="UniProtKB-UniRule"/>
</dbReference>
<reference evidence="13" key="1">
    <citation type="submission" date="2022-04" db="EMBL/GenBank/DDBJ databases">
        <title>Desulfatitalea alkaliphila sp. nov., a novel anaerobic sulfate-reducing bacterium isolated from terrestrial mud volcano, Taman Peninsula, Russia.</title>
        <authorList>
            <person name="Khomyakova M.A."/>
            <person name="Merkel A.Y."/>
            <person name="Slobodkin A.I."/>
        </authorList>
    </citation>
    <scope>NUCLEOTIDE SEQUENCE</scope>
    <source>
        <strain evidence="13">M08but</strain>
    </source>
</reference>
<feature type="binding site" evidence="9">
    <location>
        <position position="336"/>
    </location>
    <ligand>
        <name>Mg(2+)</name>
        <dbReference type="ChEBI" id="CHEBI:18420"/>
        <label>2</label>
    </ligand>
</feature>
<dbReference type="Pfam" id="PF00591">
    <property type="entry name" value="Glycos_transf_3"/>
    <property type="match status" value="1"/>
</dbReference>
<dbReference type="GO" id="GO:0005829">
    <property type="term" value="C:cytosol"/>
    <property type="evidence" value="ECO:0007669"/>
    <property type="project" value="TreeGrafter"/>
</dbReference>
<feature type="binding site" evidence="9">
    <location>
        <position position="335"/>
    </location>
    <ligand>
        <name>Mg(2+)</name>
        <dbReference type="ChEBI" id="CHEBI:18420"/>
        <label>2</label>
    </ligand>
</feature>
<evidence type="ECO:0000259" key="12">
    <source>
        <dbReference type="Pfam" id="PF02885"/>
    </source>
</evidence>
<dbReference type="InterPro" id="IPR019887">
    <property type="entry name" value="Tscrpt_reg_AsnC/Lrp_C"/>
</dbReference>
<feature type="domain" description="Glycosyl transferase family 3 N-terminal" evidence="12">
    <location>
        <begin position="112"/>
        <end position="174"/>
    </location>
</feature>
<dbReference type="PANTHER" id="PTHR43285:SF2">
    <property type="entry name" value="ANTHRANILATE PHOSPHORIBOSYLTRANSFERASE"/>
    <property type="match status" value="1"/>
</dbReference>
<feature type="binding site" evidence="9">
    <location>
        <begin position="199"/>
        <end position="202"/>
    </location>
    <ligand>
        <name>5-phospho-alpha-D-ribose 1-diphosphate</name>
        <dbReference type="ChEBI" id="CHEBI:58017"/>
    </ligand>
</feature>
<dbReference type="SUPFAM" id="SSF54909">
    <property type="entry name" value="Dimeric alpha+beta barrel"/>
    <property type="match status" value="1"/>
</dbReference>
<keyword evidence="14" id="KW-1185">Reference proteome</keyword>
<evidence type="ECO:0000256" key="1">
    <source>
        <dbReference type="ARBA" id="ARBA00004907"/>
    </source>
</evidence>
<feature type="binding site" evidence="9">
    <location>
        <position position="229"/>
    </location>
    <ligand>
        <name>5-phospho-alpha-D-ribose 1-diphosphate</name>
        <dbReference type="ChEBI" id="CHEBI:58017"/>
    </ligand>
</feature>
<dbReference type="InterPro" id="IPR036320">
    <property type="entry name" value="Glycosyl_Trfase_fam3_N_dom_sf"/>
</dbReference>
<keyword evidence="9" id="KW-0479">Metal-binding</keyword>
<dbReference type="PANTHER" id="PTHR43285">
    <property type="entry name" value="ANTHRANILATE PHOSPHORIBOSYLTRANSFERASE"/>
    <property type="match status" value="1"/>
</dbReference>
<evidence type="ECO:0000313" key="13">
    <source>
        <dbReference type="EMBL" id="MCJ8501549.1"/>
    </source>
</evidence>
<keyword evidence="3 9" id="KW-0328">Glycosyltransferase</keyword>
<evidence type="ECO:0000259" key="11">
    <source>
        <dbReference type="Pfam" id="PF01037"/>
    </source>
</evidence>
<dbReference type="EMBL" id="JALJRB010000014">
    <property type="protein sequence ID" value="MCJ8501549.1"/>
    <property type="molecule type" value="Genomic_DNA"/>
</dbReference>
<feature type="binding site" evidence="9">
    <location>
        <position position="201"/>
    </location>
    <ligand>
        <name>Mg(2+)</name>
        <dbReference type="ChEBI" id="CHEBI:18420"/>
        <label>1</label>
    </ligand>
</feature>
<evidence type="ECO:0000256" key="8">
    <source>
        <dbReference type="ARBA" id="ARBA00061188"/>
    </source>
</evidence>
<evidence type="ECO:0000256" key="3">
    <source>
        <dbReference type="ARBA" id="ARBA00022676"/>
    </source>
</evidence>
<dbReference type="Pfam" id="PF01037">
    <property type="entry name" value="AsnC_trans_reg"/>
    <property type="match status" value="1"/>
</dbReference>
<dbReference type="GO" id="GO:0000287">
    <property type="term" value="F:magnesium ion binding"/>
    <property type="evidence" value="ECO:0007669"/>
    <property type="project" value="UniProtKB-UniRule"/>
</dbReference>
<dbReference type="InterPro" id="IPR011008">
    <property type="entry name" value="Dimeric_a/b-barrel"/>
</dbReference>
<evidence type="ECO:0000256" key="7">
    <source>
        <dbReference type="ARBA" id="ARBA00052328"/>
    </source>
</evidence>
<dbReference type="NCBIfam" id="TIGR01245">
    <property type="entry name" value="trpD"/>
    <property type="match status" value="1"/>
</dbReference>
<dbReference type="Gene3D" id="3.30.70.920">
    <property type="match status" value="1"/>
</dbReference>
<dbReference type="AlphaFoldDB" id="A0AA41R3E1"/>
<evidence type="ECO:0000256" key="6">
    <source>
        <dbReference type="ARBA" id="ARBA00023141"/>
    </source>
</evidence>
<dbReference type="RefSeq" id="WP_246909562.1">
    <property type="nucleotide sequence ID" value="NZ_JALJRB010000014.1"/>
</dbReference>
<evidence type="ECO:0000256" key="9">
    <source>
        <dbReference type="HAMAP-Rule" id="MF_00211"/>
    </source>
</evidence>
<dbReference type="InterPro" id="IPR035902">
    <property type="entry name" value="Nuc_phospho_transferase"/>
</dbReference>
<comment type="similarity">
    <text evidence="8">In the C-terminal section; belongs to the anthranilate phosphoribosyltransferase family.</text>
</comment>
<comment type="catalytic activity">
    <reaction evidence="7 9">
        <text>N-(5-phospho-beta-D-ribosyl)anthranilate + diphosphate = 5-phospho-alpha-D-ribose 1-diphosphate + anthranilate</text>
        <dbReference type="Rhea" id="RHEA:11768"/>
        <dbReference type="ChEBI" id="CHEBI:16567"/>
        <dbReference type="ChEBI" id="CHEBI:18277"/>
        <dbReference type="ChEBI" id="CHEBI:33019"/>
        <dbReference type="ChEBI" id="CHEBI:58017"/>
        <dbReference type="EC" id="2.4.2.18"/>
    </reaction>
</comment>
<feature type="binding site" evidence="9">
    <location>
        <position position="336"/>
    </location>
    <ligand>
        <name>Mg(2+)</name>
        <dbReference type="ChEBI" id="CHEBI:18420"/>
        <label>1</label>
    </ligand>
</feature>
<dbReference type="EC" id="2.4.2.18" evidence="9"/>
<dbReference type="GO" id="GO:0000162">
    <property type="term" value="P:L-tryptophan biosynthetic process"/>
    <property type="evidence" value="ECO:0007669"/>
    <property type="project" value="UniProtKB-UniRule"/>
</dbReference>
<dbReference type="Pfam" id="PF02885">
    <property type="entry name" value="Glycos_trans_3N"/>
    <property type="match status" value="1"/>
</dbReference>
<gene>
    <name evidence="9 13" type="primary">trpD</name>
    <name evidence="13" type="ORF">MRX98_13260</name>
</gene>
<evidence type="ECO:0000256" key="2">
    <source>
        <dbReference type="ARBA" id="ARBA00022605"/>
    </source>
</evidence>
<comment type="pathway">
    <text evidence="1 9">Amino-acid biosynthesis; L-tryptophan biosynthesis; L-tryptophan from chorismate: step 2/5.</text>
</comment>
<feature type="binding site" evidence="9">
    <location>
        <position position="190"/>
    </location>
    <ligand>
        <name>anthranilate</name>
        <dbReference type="ChEBI" id="CHEBI:16567"/>
        <label>1</label>
    </ligand>
</feature>
<sequence length="451" mass="48459">MITALVLFKVERGKIPRLANQLGAIEEVVEVLSITGEHDLMAKIQVRDYEMLSDIVTEKMQGIDGVLETRTMMAFKTYKFHELAAGAPEVELAPPPDPQSAAALETGRRAVKPVLARLTENFDLEKSEIDGIIEAIHAGELNDVQIAGFLVGLLCKGPSIKEVAYIAQAMRNHCVPIHVSVNSELTDTCGTGGGMTTFNVSTANAILTAAAGVPVAKHGSRSISSPSGSADVLEALGVNIDGSPRQAARLIEEIGISFIYAPNFHPVMLKVFGPESQLGIKTIFFTVIGPLINPLRARNHTIGVYKPELVNMMADVVAEMDFNHVIVAHGMDGLDEISLIGKTAIAEVRQKQIKYYTVTPEDFGLKRCTLADIAGGTPDFNAKVIRDIYTGADRGPRRDFLVLNNAATLYVSGKAAAIREAIDLSNSLLDSGAALHKLEQLVEKSHTIGAD</sequence>
<keyword evidence="5 9" id="KW-0822">Tryptophan biosynthesis</keyword>
<dbReference type="HAMAP" id="MF_00211">
    <property type="entry name" value="TrpD"/>
    <property type="match status" value="1"/>
</dbReference>
<feature type="domain" description="Transcription regulator AsnC/Lrp ligand binding" evidence="11">
    <location>
        <begin position="6"/>
        <end position="77"/>
    </location>
</feature>
<comment type="caution">
    <text evidence="9">Lacks conserved residue(s) required for the propagation of feature annotation.</text>
</comment>
<protein>
    <recommendedName>
        <fullName evidence="9">Anthranilate phosphoribosyltransferase</fullName>
        <ecNumber evidence="9">2.4.2.18</ecNumber>
    </recommendedName>
</protein>
<dbReference type="SUPFAM" id="SSF52418">
    <property type="entry name" value="Nucleoside phosphorylase/phosphoribosyltransferase catalytic domain"/>
    <property type="match status" value="1"/>
</dbReference>
<evidence type="ECO:0000256" key="4">
    <source>
        <dbReference type="ARBA" id="ARBA00022679"/>
    </source>
</evidence>
<accession>A0AA41R3E1</accession>
<comment type="similarity">
    <text evidence="9">Belongs to the anthranilate phosphoribosyltransferase family.</text>
</comment>
<dbReference type="InterPro" id="IPR000312">
    <property type="entry name" value="Glycosyl_Trfase_fam3"/>
</dbReference>
<evidence type="ECO:0000313" key="14">
    <source>
        <dbReference type="Proteomes" id="UP001165427"/>
    </source>
</evidence>
<dbReference type="Proteomes" id="UP001165427">
    <property type="component" value="Unassembled WGS sequence"/>
</dbReference>
<evidence type="ECO:0000256" key="5">
    <source>
        <dbReference type="ARBA" id="ARBA00022822"/>
    </source>
</evidence>
<dbReference type="InterPro" id="IPR005940">
    <property type="entry name" value="Anthranilate_Pribosyl_Tfrase"/>
</dbReference>